<dbReference type="AlphaFoldDB" id="A0A679BED5"/>
<reference evidence="2" key="1">
    <citation type="submission" date="2018-08" db="EMBL/GenBank/DDBJ databases">
        <title>Oryza rufipogon genomic DNA, chromosome 11, BAC clone:ORUFIa0098F13.</title>
        <authorList>
            <person name="Wu J."/>
            <person name="Kanamori H."/>
        </authorList>
    </citation>
    <scope>NUCLEOTIDE SEQUENCE</scope>
    <source>
        <strain evidence="2">W1943</strain>
    </source>
</reference>
<feature type="compositionally biased region" description="Gly residues" evidence="1">
    <location>
        <begin position="191"/>
        <end position="211"/>
    </location>
</feature>
<sequence length="382" mass="41581">MPDVLDLQASPHWSGLTMEEVIGKPPCRRAPRIAGAAADCQDFYPFPCRRLILVTIPTPQQPFTKHRQTNLRNGNHLTSAHDRGHGCSNSFTNPFPKFSTNNGVCGIFGIRAQRARIPRKEKYLWNIGKDILKNIFDSLTSGVNKKGAGVGGGLATASDGGCESGTARARRARLAAVAALQGGPRGHRDGGGAGNQGEEGGRWPGRHGGSGRSRRTAERGKTEEWNAAGYVEQRRARCGERGGEKKGGVFSAISGKGGEEADGKLTDERGAALATRRESWRGGRDGGAGASSWRPATMARVFRVRRRRNERGGRGLYRRGGEGLGIYQGKLKEKSWKRFKRNTWVFVLGNIGWSQGKDSRRDLNNSGFVEVFGEDSKEGFEF</sequence>
<evidence type="ECO:0000313" key="2">
    <source>
        <dbReference type="EMBL" id="BBF90069.1"/>
    </source>
</evidence>
<gene>
    <name evidence="2" type="primary">ORUFIa0098F13.9</name>
</gene>
<name>A0A679BED5_ORYRU</name>
<feature type="region of interest" description="Disordered" evidence="1">
    <location>
        <begin position="179"/>
        <end position="222"/>
    </location>
</feature>
<organism evidence="2">
    <name type="scientific">Oryza rufipogon</name>
    <name type="common">Brownbeard rice</name>
    <name type="synonym">Asian wild rice</name>
    <dbReference type="NCBI Taxonomy" id="4529"/>
    <lineage>
        <taxon>Eukaryota</taxon>
        <taxon>Viridiplantae</taxon>
        <taxon>Streptophyta</taxon>
        <taxon>Embryophyta</taxon>
        <taxon>Tracheophyta</taxon>
        <taxon>Spermatophyta</taxon>
        <taxon>Magnoliopsida</taxon>
        <taxon>Liliopsida</taxon>
        <taxon>Poales</taxon>
        <taxon>Poaceae</taxon>
        <taxon>BOP clade</taxon>
        <taxon>Oryzoideae</taxon>
        <taxon>Oryzeae</taxon>
        <taxon>Oryzinae</taxon>
        <taxon>Oryza</taxon>
    </lineage>
</organism>
<protein>
    <submittedName>
        <fullName evidence="2">Fibroin-like protein</fullName>
    </submittedName>
</protein>
<evidence type="ECO:0000256" key="1">
    <source>
        <dbReference type="SAM" id="MobiDB-lite"/>
    </source>
</evidence>
<dbReference type="EMBL" id="AP018885">
    <property type="protein sequence ID" value="BBF90069.1"/>
    <property type="molecule type" value="Genomic_DNA"/>
</dbReference>
<accession>A0A679BED5</accession>
<proteinExistence type="predicted"/>